<accession>A0A1J5QF21</accession>
<protein>
    <submittedName>
        <fullName evidence="2">Uncharacterized protein</fullName>
    </submittedName>
</protein>
<evidence type="ECO:0000313" key="2">
    <source>
        <dbReference type="EMBL" id="OIQ81810.1"/>
    </source>
</evidence>
<evidence type="ECO:0000256" key="1">
    <source>
        <dbReference type="SAM" id="MobiDB-lite"/>
    </source>
</evidence>
<reference evidence="2" key="1">
    <citation type="submission" date="2016-10" db="EMBL/GenBank/DDBJ databases">
        <title>Sequence of Gallionella enrichment culture.</title>
        <authorList>
            <person name="Poehlein A."/>
            <person name="Muehling M."/>
            <person name="Daniel R."/>
        </authorList>
    </citation>
    <scope>NUCLEOTIDE SEQUENCE</scope>
</reference>
<sequence>MQPVEQVFAKPPELDLLFEVAVGGRDDARRGLDRLRAPDPFETPLLQDTQDLDLQGGTHLGDLVEKQRAPSRQFEAALARALRARERAAFVAEQFAFHQLARNRAAVDGDERAKSPGRPGVQQPRHQFLARSGFALNQHRAVGGGDAPDECAQRHHDLAVA</sequence>
<dbReference type="AlphaFoldDB" id="A0A1J5QF21"/>
<dbReference type="AntiFam" id="ANF00203">
    <property type="entry name" value="Shadow ORF (opposite algB)"/>
</dbReference>
<dbReference type="AntiFam" id="ANF00077">
    <property type="entry name" value="Shadow ORF (opposite AtoC)"/>
</dbReference>
<name>A0A1J5QF21_9ZZZZ</name>
<proteinExistence type="predicted"/>
<gene>
    <name evidence="2" type="ORF">GALL_364250</name>
</gene>
<comment type="caution">
    <text evidence="2">The sequence shown here is derived from an EMBL/GenBank/DDBJ whole genome shotgun (WGS) entry which is preliminary data.</text>
</comment>
<feature type="compositionally biased region" description="Basic and acidic residues" evidence="1">
    <location>
        <begin position="151"/>
        <end position="161"/>
    </location>
</feature>
<feature type="region of interest" description="Disordered" evidence="1">
    <location>
        <begin position="139"/>
        <end position="161"/>
    </location>
</feature>
<organism evidence="2">
    <name type="scientific">mine drainage metagenome</name>
    <dbReference type="NCBI Taxonomy" id="410659"/>
    <lineage>
        <taxon>unclassified sequences</taxon>
        <taxon>metagenomes</taxon>
        <taxon>ecological metagenomes</taxon>
    </lineage>
</organism>
<dbReference type="EMBL" id="MLJW01000879">
    <property type="protein sequence ID" value="OIQ81810.1"/>
    <property type="molecule type" value="Genomic_DNA"/>
</dbReference>